<feature type="coiled-coil region" evidence="1">
    <location>
        <begin position="148"/>
        <end position="182"/>
    </location>
</feature>
<evidence type="ECO:0000313" key="4">
    <source>
        <dbReference type="Proteomes" id="UP000483362"/>
    </source>
</evidence>
<reference evidence="3 4" key="1">
    <citation type="submission" date="2019-08" db="EMBL/GenBank/DDBJ databases">
        <title>In-depth cultivation of the pig gut microbiome towards novel bacterial diversity and tailored functional studies.</title>
        <authorList>
            <person name="Wylensek D."/>
            <person name="Hitch T.C.A."/>
            <person name="Clavel T."/>
        </authorList>
    </citation>
    <scope>NUCLEOTIDE SEQUENCE [LARGE SCALE GENOMIC DNA]</scope>
    <source>
        <strain evidence="3 4">Oil-RF-744-WCA-WT-10</strain>
    </source>
</reference>
<protein>
    <recommendedName>
        <fullName evidence="5">Nucleotide exchange factor GrpE</fullName>
    </recommendedName>
</protein>
<feature type="transmembrane region" description="Helical" evidence="2">
    <location>
        <begin position="117"/>
        <end position="138"/>
    </location>
</feature>
<dbReference type="Proteomes" id="UP000483362">
    <property type="component" value="Unassembled WGS sequence"/>
</dbReference>
<organism evidence="3 4">
    <name type="scientific">Sodaliphilus pleomorphus</name>
    <dbReference type="NCBI Taxonomy" id="2606626"/>
    <lineage>
        <taxon>Bacteria</taxon>
        <taxon>Pseudomonadati</taxon>
        <taxon>Bacteroidota</taxon>
        <taxon>Bacteroidia</taxon>
        <taxon>Bacteroidales</taxon>
        <taxon>Muribaculaceae</taxon>
        <taxon>Sodaliphilus</taxon>
    </lineage>
</organism>
<dbReference type="EMBL" id="VULT01000009">
    <property type="protein sequence ID" value="MSS17440.1"/>
    <property type="molecule type" value="Genomic_DNA"/>
</dbReference>
<evidence type="ECO:0008006" key="5">
    <source>
        <dbReference type="Google" id="ProtNLM"/>
    </source>
</evidence>
<feature type="coiled-coil region" evidence="1">
    <location>
        <begin position="24"/>
        <end position="79"/>
    </location>
</feature>
<dbReference type="AlphaFoldDB" id="A0A6L5XAQ7"/>
<evidence type="ECO:0000313" key="3">
    <source>
        <dbReference type="EMBL" id="MSS17440.1"/>
    </source>
</evidence>
<gene>
    <name evidence="3" type="ORF">FYJ29_06685</name>
</gene>
<name>A0A6L5XAQ7_9BACT</name>
<accession>A0A6L5XAQ7</accession>
<sequence length="308" mass="34538">MLFIVTIIVACSLAAQGEKHEDGYKHLESKIEALSDSHNKLKRDMEEASRDVKRSQEKIDNLKQQNQALQLEVDSLKALTGDLASEQKSNNAMLNGKISETNKNLVSSQDAINNRTLWGVVVTLLVIISLFAVAWIILRRVKSGKLSMENTIDNVRKTQEKLQSAQEKLQEDSIKLDNELLQIADKQLSVASAKGNAKAEPDHSLVIKLAQEIARIETNLSKMDKSVRGYKQLVQAKDRMINNVKAYGYEIISLIGQDYNDGMQFQTRFVPDESLPEGKRVITGMIKMQVNYNGKMIQPAEIVVSQNI</sequence>
<dbReference type="Gene3D" id="1.20.5.170">
    <property type="match status" value="1"/>
</dbReference>
<keyword evidence="4" id="KW-1185">Reference proteome</keyword>
<comment type="caution">
    <text evidence="3">The sequence shown here is derived from an EMBL/GenBank/DDBJ whole genome shotgun (WGS) entry which is preliminary data.</text>
</comment>
<keyword evidence="2" id="KW-0472">Membrane</keyword>
<evidence type="ECO:0000256" key="2">
    <source>
        <dbReference type="SAM" id="Phobius"/>
    </source>
</evidence>
<keyword evidence="2" id="KW-0812">Transmembrane</keyword>
<proteinExistence type="predicted"/>
<keyword evidence="2" id="KW-1133">Transmembrane helix</keyword>
<evidence type="ECO:0000256" key="1">
    <source>
        <dbReference type="SAM" id="Coils"/>
    </source>
</evidence>
<keyword evidence="1" id="KW-0175">Coiled coil</keyword>